<dbReference type="OrthoDB" id="5967843at2759"/>
<gene>
    <name evidence="3" type="ORF">D9619_011441</name>
</gene>
<evidence type="ECO:0000256" key="1">
    <source>
        <dbReference type="ARBA" id="ARBA00022737"/>
    </source>
</evidence>
<dbReference type="PANTHER" id="PTHR10039">
    <property type="entry name" value="AMELOGENIN"/>
    <property type="match status" value="1"/>
</dbReference>
<evidence type="ECO:0000313" key="3">
    <source>
        <dbReference type="EMBL" id="KAF5328681.1"/>
    </source>
</evidence>
<dbReference type="InterPro" id="IPR007111">
    <property type="entry name" value="NACHT_NTPase"/>
</dbReference>
<dbReference type="EMBL" id="JAACJJ010000003">
    <property type="protein sequence ID" value="KAF5328681.1"/>
    <property type="molecule type" value="Genomic_DNA"/>
</dbReference>
<dbReference type="PROSITE" id="PS50837">
    <property type="entry name" value="NACHT"/>
    <property type="match status" value="1"/>
</dbReference>
<proteinExistence type="predicted"/>
<sequence>MKAQLSLLENPRDVRIGKIVVDGRVTNMNDHTGERLGQLYKRVAHNAILNASGRADDVRCYPGTREEVIQKIEDWKDRKQGFTSRVMWLSGPAGAGKSAIVQTVAEVWKKRGIPAASFFFFRADSTRNNSKPIVATLLYQLFHILPALKRSAAELLSENPLMLEASVYDQFDELITTPARTMIHQPSFELQTPIVLLIDGLDECISKDRDTQERLLEALQNLVTPQDSPFIALVASRPEPNLVMAFKKLAVAADSIFLDDEYRPENDIRRFVVAKFREIKATHHLSHNLHRNWPLNTDIDNIVTKSSGQFIYATTVMRFLENSPESPDITLEIVQGVQPFENHSPFAQIDAMYSYIFSQARHPVAVKKVFAMHFISTSYDTNILGLEKVLFADLLSTMHAVATVESLISALTSIVRLERNNRSAELFFYHASLGDFLLDKSRSGVHFVDMHAARVKLNVDLIRSGECEILSRICVQMQQSGIPTSHSDRSAARSRSAQLEYAARLNADTAKEIYDQLGNSDINQYKKFLRRWVFLTVFYKVPFPLQGKAYPYYDRYKSWTTLELRFRKLVGQGQLFCYRKGLERYF</sequence>
<evidence type="ECO:0000313" key="4">
    <source>
        <dbReference type="Proteomes" id="UP000567179"/>
    </source>
</evidence>
<keyword evidence="4" id="KW-1185">Reference proteome</keyword>
<feature type="domain" description="NACHT" evidence="2">
    <location>
        <begin position="85"/>
        <end position="238"/>
    </location>
</feature>
<name>A0A8H5BT99_9AGAR</name>
<accession>A0A8H5BT99</accession>
<dbReference type="Pfam" id="PF24883">
    <property type="entry name" value="NPHP3_N"/>
    <property type="match status" value="1"/>
</dbReference>
<comment type="caution">
    <text evidence="3">The sequence shown here is derived from an EMBL/GenBank/DDBJ whole genome shotgun (WGS) entry which is preliminary data.</text>
</comment>
<protein>
    <recommendedName>
        <fullName evidence="2">NACHT domain-containing protein</fullName>
    </recommendedName>
</protein>
<reference evidence="3 4" key="1">
    <citation type="journal article" date="2020" name="ISME J.">
        <title>Uncovering the hidden diversity of litter-decomposition mechanisms in mushroom-forming fungi.</title>
        <authorList>
            <person name="Floudas D."/>
            <person name="Bentzer J."/>
            <person name="Ahren D."/>
            <person name="Johansson T."/>
            <person name="Persson P."/>
            <person name="Tunlid A."/>
        </authorList>
    </citation>
    <scope>NUCLEOTIDE SEQUENCE [LARGE SCALE GENOMIC DNA]</scope>
    <source>
        <strain evidence="3 4">CBS 101986</strain>
    </source>
</reference>
<dbReference type="Gene3D" id="3.40.50.300">
    <property type="entry name" value="P-loop containing nucleotide triphosphate hydrolases"/>
    <property type="match status" value="1"/>
</dbReference>
<dbReference type="Proteomes" id="UP000567179">
    <property type="component" value="Unassembled WGS sequence"/>
</dbReference>
<dbReference type="InterPro" id="IPR056884">
    <property type="entry name" value="NPHP3-like_N"/>
</dbReference>
<dbReference type="SUPFAM" id="SSF52540">
    <property type="entry name" value="P-loop containing nucleoside triphosphate hydrolases"/>
    <property type="match status" value="1"/>
</dbReference>
<keyword evidence="1" id="KW-0677">Repeat</keyword>
<dbReference type="InterPro" id="IPR027417">
    <property type="entry name" value="P-loop_NTPase"/>
</dbReference>
<evidence type="ECO:0000259" key="2">
    <source>
        <dbReference type="PROSITE" id="PS50837"/>
    </source>
</evidence>
<organism evidence="3 4">
    <name type="scientific">Psilocybe cf. subviscida</name>
    <dbReference type="NCBI Taxonomy" id="2480587"/>
    <lineage>
        <taxon>Eukaryota</taxon>
        <taxon>Fungi</taxon>
        <taxon>Dikarya</taxon>
        <taxon>Basidiomycota</taxon>
        <taxon>Agaricomycotina</taxon>
        <taxon>Agaricomycetes</taxon>
        <taxon>Agaricomycetidae</taxon>
        <taxon>Agaricales</taxon>
        <taxon>Agaricineae</taxon>
        <taxon>Strophariaceae</taxon>
        <taxon>Psilocybe</taxon>
    </lineage>
</organism>
<dbReference type="AlphaFoldDB" id="A0A8H5BT99"/>